<evidence type="ECO:0000259" key="1">
    <source>
        <dbReference type="PROSITE" id="PS50106"/>
    </source>
</evidence>
<dbReference type="Gene3D" id="2.30.42.10">
    <property type="match status" value="1"/>
</dbReference>
<dbReference type="EMBL" id="APAU02000021">
    <property type="protein sequence ID" value="EUB61362.1"/>
    <property type="molecule type" value="Genomic_DNA"/>
</dbReference>
<dbReference type="SUPFAM" id="SSF50156">
    <property type="entry name" value="PDZ domain-like"/>
    <property type="match status" value="1"/>
</dbReference>
<dbReference type="OMA" id="LVRINTC"/>
<protein>
    <submittedName>
        <fullName evidence="2">Protein piccolo</fullName>
    </submittedName>
</protein>
<feature type="domain" description="PDZ" evidence="1">
    <location>
        <begin position="23"/>
        <end position="116"/>
    </location>
</feature>
<dbReference type="KEGG" id="egl:EGR_03848"/>
<dbReference type="Proteomes" id="UP000019149">
    <property type="component" value="Unassembled WGS sequence"/>
</dbReference>
<dbReference type="InterPro" id="IPR036034">
    <property type="entry name" value="PDZ_sf"/>
</dbReference>
<evidence type="ECO:0000313" key="2">
    <source>
        <dbReference type="EMBL" id="EUB61362.1"/>
    </source>
</evidence>
<dbReference type="Pfam" id="PF00595">
    <property type="entry name" value="PDZ"/>
    <property type="match status" value="1"/>
</dbReference>
<dbReference type="InterPro" id="IPR052098">
    <property type="entry name" value="Presynaptic_Scaffold_Bsn/Pclo"/>
</dbReference>
<name>W6USL8_ECHGR</name>
<accession>W6USL8</accession>
<evidence type="ECO:0000313" key="3">
    <source>
        <dbReference type="Proteomes" id="UP000019149"/>
    </source>
</evidence>
<dbReference type="CTD" id="36339563"/>
<gene>
    <name evidence="2" type="ORF">EGR_03848</name>
</gene>
<dbReference type="OrthoDB" id="270970at2759"/>
<dbReference type="PANTHER" id="PTHR14113:SF6">
    <property type="entry name" value="PROTEIN PICCOLO"/>
    <property type="match status" value="1"/>
</dbReference>
<dbReference type="GO" id="GO:0048788">
    <property type="term" value="C:cytoskeleton of presynaptic active zone"/>
    <property type="evidence" value="ECO:0007669"/>
    <property type="project" value="TreeGrafter"/>
</dbReference>
<dbReference type="STRING" id="6210.W6USL8"/>
<dbReference type="GO" id="GO:1904071">
    <property type="term" value="P:presynaptic active zone assembly"/>
    <property type="evidence" value="ECO:0007669"/>
    <property type="project" value="TreeGrafter"/>
</dbReference>
<organism evidence="2 3">
    <name type="scientific">Echinococcus granulosus</name>
    <name type="common">Hydatid tapeworm</name>
    <dbReference type="NCBI Taxonomy" id="6210"/>
    <lineage>
        <taxon>Eukaryota</taxon>
        <taxon>Metazoa</taxon>
        <taxon>Spiralia</taxon>
        <taxon>Lophotrochozoa</taxon>
        <taxon>Platyhelminthes</taxon>
        <taxon>Cestoda</taxon>
        <taxon>Eucestoda</taxon>
        <taxon>Cyclophyllidea</taxon>
        <taxon>Taeniidae</taxon>
        <taxon>Echinococcus</taxon>
        <taxon>Echinococcus granulosus group</taxon>
    </lineage>
</organism>
<dbReference type="AlphaFoldDB" id="W6USL8"/>
<keyword evidence="3" id="KW-1185">Reference proteome</keyword>
<reference evidence="2 3" key="1">
    <citation type="journal article" date="2013" name="Nat. Genet.">
        <title>The genome of the hydatid tapeworm Echinococcus granulosus.</title>
        <authorList>
            <person name="Zheng H."/>
            <person name="Zhang W."/>
            <person name="Zhang L."/>
            <person name="Zhang Z."/>
            <person name="Li J."/>
            <person name="Lu G."/>
            <person name="Zhu Y."/>
            <person name="Wang Y."/>
            <person name="Huang Y."/>
            <person name="Liu J."/>
            <person name="Kang H."/>
            <person name="Chen J."/>
            <person name="Wang L."/>
            <person name="Chen A."/>
            <person name="Yu S."/>
            <person name="Gao Z."/>
            <person name="Jin L."/>
            <person name="Gu W."/>
            <person name="Wang Z."/>
            <person name="Zhao L."/>
            <person name="Shi B."/>
            <person name="Wen H."/>
            <person name="Lin R."/>
            <person name="Jones M.K."/>
            <person name="Brejova B."/>
            <person name="Vinar T."/>
            <person name="Zhao G."/>
            <person name="McManus D.P."/>
            <person name="Chen Z."/>
            <person name="Zhou Y."/>
            <person name="Wang S."/>
        </authorList>
    </citation>
    <scope>NUCLEOTIDE SEQUENCE [LARGE SCALE GENOMIC DNA]</scope>
</reference>
<comment type="caution">
    <text evidence="2">The sequence shown here is derived from an EMBL/GenBank/DDBJ whole genome shotgun (WGS) entry which is preliminary data.</text>
</comment>
<dbReference type="RefSeq" id="XP_024352558.1">
    <property type="nucleotide sequence ID" value="XM_024493097.1"/>
</dbReference>
<dbReference type="GO" id="GO:0035418">
    <property type="term" value="P:protein localization to synapse"/>
    <property type="evidence" value="ECO:0007669"/>
    <property type="project" value="TreeGrafter"/>
</dbReference>
<dbReference type="GO" id="GO:0098982">
    <property type="term" value="C:GABA-ergic synapse"/>
    <property type="evidence" value="ECO:0007669"/>
    <property type="project" value="TreeGrafter"/>
</dbReference>
<dbReference type="PROSITE" id="PS50106">
    <property type="entry name" value="PDZ"/>
    <property type="match status" value="1"/>
</dbReference>
<dbReference type="GO" id="GO:0030424">
    <property type="term" value="C:axon"/>
    <property type="evidence" value="ECO:0007669"/>
    <property type="project" value="TreeGrafter"/>
</dbReference>
<dbReference type="GeneID" id="36339563"/>
<dbReference type="SMART" id="SM00228">
    <property type="entry name" value="PDZ"/>
    <property type="match status" value="1"/>
</dbReference>
<dbReference type="PANTHER" id="PTHR14113">
    <property type="entry name" value="PICCOLO/BASSOON"/>
    <property type="match status" value="1"/>
</dbReference>
<dbReference type="InterPro" id="IPR001478">
    <property type="entry name" value="PDZ"/>
</dbReference>
<dbReference type="GO" id="GO:0098978">
    <property type="term" value="C:glutamatergic synapse"/>
    <property type="evidence" value="ECO:0007669"/>
    <property type="project" value="TreeGrafter"/>
</dbReference>
<dbReference type="GO" id="GO:0098882">
    <property type="term" value="F:structural constituent of presynaptic active zone"/>
    <property type="evidence" value="ECO:0007669"/>
    <property type="project" value="TreeGrafter"/>
</dbReference>
<proteinExistence type="predicted"/>
<sequence length="149" mass="16660">MNRNSDSTPTKLLRRTYDFPTKRLLLMRSSKGRNMGGNGFGLEIVGGRQRSDGRLGSYVEQIHSGETLGYLHGEISEGDEVIEWNGIPLIGKGAAEVQAIVDTPADEVELLVRINTCQLIETERVPFPKIADKKTKVTCYIFLRYCIKT</sequence>